<reference evidence="11" key="2">
    <citation type="submission" date="2025-09" db="UniProtKB">
        <authorList>
            <consortium name="Ensembl"/>
        </authorList>
    </citation>
    <scope>IDENTIFICATION</scope>
</reference>
<comment type="similarity">
    <text evidence="3">Belongs to the cytochrome P450 family.</text>
</comment>
<keyword evidence="12" id="KW-1185">Reference proteome</keyword>
<dbReference type="InterPro" id="IPR036396">
    <property type="entry name" value="Cyt_P450_sf"/>
</dbReference>
<evidence type="ECO:0000256" key="2">
    <source>
        <dbReference type="ARBA" id="ARBA00004406"/>
    </source>
</evidence>
<sequence>MQDRSRMPYTDAVIHEIMRYIDIVPNNLPHAAAQDIKFREYLIPKVRGISSIFLIKTLRFQLSQK</sequence>
<dbReference type="GO" id="GO:0005789">
    <property type="term" value="C:endoplasmic reticulum membrane"/>
    <property type="evidence" value="ECO:0007669"/>
    <property type="project" value="UniProtKB-SubCell"/>
</dbReference>
<reference evidence="11" key="1">
    <citation type="submission" date="2025-08" db="UniProtKB">
        <authorList>
            <consortium name="Ensembl"/>
        </authorList>
    </citation>
    <scope>IDENTIFICATION</scope>
</reference>
<evidence type="ECO:0000256" key="10">
    <source>
        <dbReference type="ARBA" id="ARBA00023136"/>
    </source>
</evidence>
<evidence type="ECO:0000256" key="7">
    <source>
        <dbReference type="ARBA" id="ARBA00023002"/>
    </source>
</evidence>
<evidence type="ECO:0000256" key="4">
    <source>
        <dbReference type="ARBA" id="ARBA00022723"/>
    </source>
</evidence>
<evidence type="ECO:0000313" key="12">
    <source>
        <dbReference type="Proteomes" id="UP000694544"/>
    </source>
</evidence>
<keyword evidence="5" id="KW-0256">Endoplasmic reticulum</keyword>
<name>A0A8C6FZS3_MOSMO</name>
<dbReference type="AlphaFoldDB" id="A0A8C6FZS3"/>
<dbReference type="PANTHER" id="PTHR24300:SF200">
    <property type="entry name" value="CYTOCHROME P450 2C70"/>
    <property type="match status" value="1"/>
</dbReference>
<keyword evidence="7" id="KW-0560">Oxidoreductase</keyword>
<dbReference type="InterPro" id="IPR001128">
    <property type="entry name" value="Cyt_P450"/>
</dbReference>
<dbReference type="SUPFAM" id="SSF48264">
    <property type="entry name" value="Cytochrome P450"/>
    <property type="match status" value="1"/>
</dbReference>
<dbReference type="GeneTree" id="ENSGT00940000162654"/>
<dbReference type="GO" id="GO:0005506">
    <property type="term" value="F:iron ion binding"/>
    <property type="evidence" value="ECO:0007669"/>
    <property type="project" value="InterPro"/>
</dbReference>
<dbReference type="Pfam" id="PF00067">
    <property type="entry name" value="p450"/>
    <property type="match status" value="1"/>
</dbReference>
<proteinExistence type="inferred from homology"/>
<dbReference type="GO" id="GO:0006805">
    <property type="term" value="P:xenobiotic metabolic process"/>
    <property type="evidence" value="ECO:0007669"/>
    <property type="project" value="TreeGrafter"/>
</dbReference>
<comment type="subcellular location">
    <subcellularLocation>
        <location evidence="2">Endoplasmic reticulum membrane</location>
        <topology evidence="2">Peripheral membrane protein</topology>
    </subcellularLocation>
    <subcellularLocation>
        <location evidence="1">Microsome membrane</location>
        <topology evidence="1">Peripheral membrane protein</topology>
    </subcellularLocation>
</comment>
<dbReference type="GO" id="GO:0006082">
    <property type="term" value="P:organic acid metabolic process"/>
    <property type="evidence" value="ECO:0007669"/>
    <property type="project" value="TreeGrafter"/>
</dbReference>
<evidence type="ECO:0000256" key="6">
    <source>
        <dbReference type="ARBA" id="ARBA00022848"/>
    </source>
</evidence>
<keyword evidence="4" id="KW-0479">Metal-binding</keyword>
<keyword evidence="6" id="KW-0492">Microsome</keyword>
<evidence type="ECO:0000313" key="11">
    <source>
        <dbReference type="Ensembl" id="ENSMMSP00000031365.1"/>
    </source>
</evidence>
<accession>A0A8C6FZS3</accession>
<keyword evidence="10" id="KW-0472">Membrane</keyword>
<dbReference type="GO" id="GO:0020037">
    <property type="term" value="F:heme binding"/>
    <property type="evidence" value="ECO:0007669"/>
    <property type="project" value="InterPro"/>
</dbReference>
<evidence type="ECO:0000256" key="3">
    <source>
        <dbReference type="ARBA" id="ARBA00010617"/>
    </source>
</evidence>
<dbReference type="PANTHER" id="PTHR24300">
    <property type="entry name" value="CYTOCHROME P450 508A4-RELATED"/>
    <property type="match status" value="1"/>
</dbReference>
<dbReference type="Ensembl" id="ENSMMST00000034496.1">
    <property type="protein sequence ID" value="ENSMMSP00000031365.1"/>
    <property type="gene ID" value="ENSMMSG00000023326.1"/>
</dbReference>
<protein>
    <submittedName>
        <fullName evidence="11">Uncharacterized protein</fullName>
    </submittedName>
</protein>
<keyword evidence="9" id="KW-0503">Monooxygenase</keyword>
<dbReference type="Gene3D" id="1.10.630.10">
    <property type="entry name" value="Cytochrome P450"/>
    <property type="match status" value="1"/>
</dbReference>
<dbReference type="Proteomes" id="UP000694544">
    <property type="component" value="Unplaced"/>
</dbReference>
<evidence type="ECO:0000256" key="8">
    <source>
        <dbReference type="ARBA" id="ARBA00023004"/>
    </source>
</evidence>
<organism evidence="11 12">
    <name type="scientific">Moschus moschiferus</name>
    <name type="common">Siberian musk deer</name>
    <name type="synonym">Moschus sibiricus</name>
    <dbReference type="NCBI Taxonomy" id="68415"/>
    <lineage>
        <taxon>Eukaryota</taxon>
        <taxon>Metazoa</taxon>
        <taxon>Chordata</taxon>
        <taxon>Craniata</taxon>
        <taxon>Vertebrata</taxon>
        <taxon>Euteleostomi</taxon>
        <taxon>Mammalia</taxon>
        <taxon>Eutheria</taxon>
        <taxon>Laurasiatheria</taxon>
        <taxon>Artiodactyla</taxon>
        <taxon>Ruminantia</taxon>
        <taxon>Pecora</taxon>
        <taxon>Moschidae</taxon>
        <taxon>Moschus</taxon>
    </lineage>
</organism>
<evidence type="ECO:0000256" key="1">
    <source>
        <dbReference type="ARBA" id="ARBA00004174"/>
    </source>
</evidence>
<dbReference type="GO" id="GO:0016712">
    <property type="term" value="F:oxidoreductase activity, acting on paired donors, with incorporation or reduction of molecular oxygen, reduced flavin or flavoprotein as one donor, and incorporation of one atom of oxygen"/>
    <property type="evidence" value="ECO:0007669"/>
    <property type="project" value="TreeGrafter"/>
</dbReference>
<evidence type="ECO:0000256" key="9">
    <source>
        <dbReference type="ARBA" id="ARBA00023033"/>
    </source>
</evidence>
<dbReference type="InterPro" id="IPR050182">
    <property type="entry name" value="Cytochrome_P450_fam2"/>
</dbReference>
<evidence type="ECO:0000256" key="5">
    <source>
        <dbReference type="ARBA" id="ARBA00022824"/>
    </source>
</evidence>
<keyword evidence="8" id="KW-0408">Iron</keyword>